<gene>
    <name evidence="2" type="ORF">PPRIM_AZ9-3.1.T0360287</name>
</gene>
<dbReference type="AlphaFoldDB" id="A0A8S1L9F3"/>
<feature type="transmembrane region" description="Helical" evidence="1">
    <location>
        <begin position="103"/>
        <end position="123"/>
    </location>
</feature>
<keyword evidence="3" id="KW-1185">Reference proteome</keyword>
<name>A0A8S1L9F3_PARPR</name>
<keyword evidence="1" id="KW-0472">Membrane</keyword>
<keyword evidence="1" id="KW-1133">Transmembrane helix</keyword>
<evidence type="ECO:0000313" key="3">
    <source>
        <dbReference type="Proteomes" id="UP000688137"/>
    </source>
</evidence>
<feature type="transmembrane region" description="Helical" evidence="1">
    <location>
        <begin position="72"/>
        <end position="97"/>
    </location>
</feature>
<keyword evidence="1" id="KW-0812">Transmembrane</keyword>
<evidence type="ECO:0000256" key="1">
    <source>
        <dbReference type="SAM" id="Phobius"/>
    </source>
</evidence>
<comment type="caution">
    <text evidence="2">The sequence shown here is derived from an EMBL/GenBank/DDBJ whole genome shotgun (WGS) entry which is preliminary data.</text>
</comment>
<reference evidence="2" key="1">
    <citation type="submission" date="2021-01" db="EMBL/GenBank/DDBJ databases">
        <authorList>
            <consortium name="Genoscope - CEA"/>
            <person name="William W."/>
        </authorList>
    </citation>
    <scope>NUCLEOTIDE SEQUENCE</scope>
</reference>
<dbReference type="Proteomes" id="UP000688137">
    <property type="component" value="Unassembled WGS sequence"/>
</dbReference>
<organism evidence="2 3">
    <name type="scientific">Paramecium primaurelia</name>
    <dbReference type="NCBI Taxonomy" id="5886"/>
    <lineage>
        <taxon>Eukaryota</taxon>
        <taxon>Sar</taxon>
        <taxon>Alveolata</taxon>
        <taxon>Ciliophora</taxon>
        <taxon>Intramacronucleata</taxon>
        <taxon>Oligohymenophorea</taxon>
        <taxon>Peniculida</taxon>
        <taxon>Parameciidae</taxon>
        <taxon>Paramecium</taxon>
    </lineage>
</organism>
<sequence>MDLKQRKNLCNLTIQKSIIKKQIDSSNLSDQRQDQTQYTQRVQQIDVFEQQKYLEEQQLSQKSNILESDKNILYQIMLLIFLGITYEIIFELCVQLLQLMKPFIQHISSTLQFLSLFNIFILFKCFRSQKIKSFKQKERFVFKLFIYYTKRIQTR</sequence>
<dbReference type="EMBL" id="CAJJDM010000035">
    <property type="protein sequence ID" value="CAD8064760.1"/>
    <property type="molecule type" value="Genomic_DNA"/>
</dbReference>
<protein>
    <recommendedName>
        <fullName evidence="4">Transmembrane protein</fullName>
    </recommendedName>
</protein>
<accession>A0A8S1L9F3</accession>
<proteinExistence type="predicted"/>
<evidence type="ECO:0008006" key="4">
    <source>
        <dbReference type="Google" id="ProtNLM"/>
    </source>
</evidence>
<evidence type="ECO:0000313" key="2">
    <source>
        <dbReference type="EMBL" id="CAD8064760.1"/>
    </source>
</evidence>